<comment type="caution">
    <text evidence="2">The sequence shown here is derived from an EMBL/GenBank/DDBJ whole genome shotgun (WGS) entry which is preliminary data.</text>
</comment>
<dbReference type="AlphaFoldDB" id="A0AAV4BYS9"/>
<accession>A0AAV4BYS9</accession>
<sequence>MNLLMWRKPRHELEDRAKPKDRSYAFIVKVQRERGDKSVPVCVKDFCAMFGITHRRVRTIQAALRETEYLKPLFKQTCPVPTRPIREILFRSQDSMIFSYRNNWNGRMESAVVMPRQKTLAAKIESQKRMPLNRLYSNPIPTSEAKYKDLQVLKKFCDPQNAAYYDSLPHDGQIADDLHQDLSESNEDGTNS</sequence>
<proteinExistence type="predicted"/>
<dbReference type="EMBL" id="BLXT01005634">
    <property type="protein sequence ID" value="GFO24788.1"/>
    <property type="molecule type" value="Genomic_DNA"/>
</dbReference>
<keyword evidence="3" id="KW-1185">Reference proteome</keyword>
<evidence type="ECO:0000313" key="3">
    <source>
        <dbReference type="Proteomes" id="UP000735302"/>
    </source>
</evidence>
<dbReference type="Proteomes" id="UP000735302">
    <property type="component" value="Unassembled WGS sequence"/>
</dbReference>
<evidence type="ECO:0000313" key="2">
    <source>
        <dbReference type="EMBL" id="GFO24788.1"/>
    </source>
</evidence>
<protein>
    <submittedName>
        <fullName evidence="2">Upf0317 protein c14orf159,mitochondrial</fullName>
    </submittedName>
</protein>
<feature type="region of interest" description="Disordered" evidence="1">
    <location>
        <begin position="168"/>
        <end position="192"/>
    </location>
</feature>
<organism evidence="2 3">
    <name type="scientific">Plakobranchus ocellatus</name>
    <dbReference type="NCBI Taxonomy" id="259542"/>
    <lineage>
        <taxon>Eukaryota</taxon>
        <taxon>Metazoa</taxon>
        <taxon>Spiralia</taxon>
        <taxon>Lophotrochozoa</taxon>
        <taxon>Mollusca</taxon>
        <taxon>Gastropoda</taxon>
        <taxon>Heterobranchia</taxon>
        <taxon>Euthyneura</taxon>
        <taxon>Panpulmonata</taxon>
        <taxon>Sacoglossa</taxon>
        <taxon>Placobranchoidea</taxon>
        <taxon>Plakobranchidae</taxon>
        <taxon>Plakobranchus</taxon>
    </lineage>
</organism>
<evidence type="ECO:0000256" key="1">
    <source>
        <dbReference type="SAM" id="MobiDB-lite"/>
    </source>
</evidence>
<gene>
    <name evidence="2" type="ORF">PoB_005129300</name>
</gene>
<name>A0AAV4BYS9_9GAST</name>
<reference evidence="2 3" key="1">
    <citation type="journal article" date="2021" name="Elife">
        <title>Chloroplast acquisition without the gene transfer in kleptoplastic sea slugs, Plakobranchus ocellatus.</title>
        <authorList>
            <person name="Maeda T."/>
            <person name="Takahashi S."/>
            <person name="Yoshida T."/>
            <person name="Shimamura S."/>
            <person name="Takaki Y."/>
            <person name="Nagai Y."/>
            <person name="Toyoda A."/>
            <person name="Suzuki Y."/>
            <person name="Arimoto A."/>
            <person name="Ishii H."/>
            <person name="Satoh N."/>
            <person name="Nishiyama T."/>
            <person name="Hasebe M."/>
            <person name="Maruyama T."/>
            <person name="Minagawa J."/>
            <person name="Obokata J."/>
            <person name="Shigenobu S."/>
        </authorList>
    </citation>
    <scope>NUCLEOTIDE SEQUENCE [LARGE SCALE GENOMIC DNA]</scope>
</reference>